<organism evidence="1 2">
    <name type="scientific">Serendipita indica (strain DSM 11827)</name>
    <name type="common">Root endophyte fungus</name>
    <name type="synonym">Piriformospora indica</name>
    <dbReference type="NCBI Taxonomy" id="1109443"/>
    <lineage>
        <taxon>Eukaryota</taxon>
        <taxon>Fungi</taxon>
        <taxon>Dikarya</taxon>
        <taxon>Basidiomycota</taxon>
        <taxon>Agaricomycotina</taxon>
        <taxon>Agaricomycetes</taxon>
        <taxon>Sebacinales</taxon>
        <taxon>Serendipitaceae</taxon>
        <taxon>Serendipita</taxon>
    </lineage>
</organism>
<reference evidence="1 2" key="1">
    <citation type="journal article" date="2011" name="PLoS Pathog.">
        <title>Endophytic Life Strategies Decoded by Genome and Transcriptome Analyses of the Mutualistic Root Symbiont Piriformospora indica.</title>
        <authorList>
            <person name="Zuccaro A."/>
            <person name="Lahrmann U."/>
            <person name="Guldener U."/>
            <person name="Langen G."/>
            <person name="Pfiffi S."/>
            <person name="Biedenkopf D."/>
            <person name="Wong P."/>
            <person name="Samans B."/>
            <person name="Grimm C."/>
            <person name="Basiewicz M."/>
            <person name="Murat C."/>
            <person name="Martin F."/>
            <person name="Kogel K.H."/>
        </authorList>
    </citation>
    <scope>NUCLEOTIDE SEQUENCE [LARGE SCALE GENOMIC DNA]</scope>
    <source>
        <strain evidence="1 2">DSM 11827</strain>
    </source>
</reference>
<dbReference type="EMBL" id="CAFZ01000011">
    <property type="protein sequence ID" value="CCA67228.1"/>
    <property type="molecule type" value="Genomic_DNA"/>
</dbReference>
<evidence type="ECO:0000313" key="2">
    <source>
        <dbReference type="Proteomes" id="UP000007148"/>
    </source>
</evidence>
<dbReference type="HOGENOM" id="CLU_1670065_0_0_1"/>
<comment type="caution">
    <text evidence="1">The sequence shown here is derived from an EMBL/GenBank/DDBJ whole genome shotgun (WGS) entry which is preliminary data.</text>
</comment>
<dbReference type="InParanoid" id="G4T7C5"/>
<gene>
    <name evidence="1" type="ORF">PIIN_11830</name>
</gene>
<evidence type="ECO:0000313" key="1">
    <source>
        <dbReference type="EMBL" id="CCA67228.1"/>
    </source>
</evidence>
<sequence length="158" mass="17434">MEAGDARIGCHNPRNTIQSLLSPSCQIEGHQAHTFTELRIQPPLLGGPESGWFLPKEAVETKTTWVNHDAVPTIDQNVYSPRMVLVHSSARFVMISRRARSPCLSRVRAGGSTVQRARRLALIVPIGPIYLLLALESSWKVLVDGHGCQYGPSRSRAE</sequence>
<keyword evidence="2" id="KW-1185">Reference proteome</keyword>
<accession>G4T7C5</accession>
<dbReference type="Proteomes" id="UP000007148">
    <property type="component" value="Unassembled WGS sequence"/>
</dbReference>
<dbReference type="AlphaFoldDB" id="G4T7C5"/>
<name>G4T7C5_SERID</name>
<protein>
    <submittedName>
        <fullName evidence="1">Uncharacterized protein</fullName>
    </submittedName>
</protein>
<proteinExistence type="predicted"/>